<dbReference type="KEGG" id="mpad:KEF85_05845"/>
<keyword evidence="2" id="KW-1185">Reference proteome</keyword>
<sequence>MIWLYLFSGGMALYMVETADVTQPWHVTALISLLLCALPASIDNLLNAEQRLALFRFLRRFGKPLNSNQAKH</sequence>
<dbReference type="Proteomes" id="UP000676649">
    <property type="component" value="Chromosome"/>
</dbReference>
<gene>
    <name evidence="1" type="ORF">KEF85_05845</name>
</gene>
<accession>A0A975RB70</accession>
<organism evidence="1 2">
    <name type="scientific">Methylomonas paludis</name>
    <dbReference type="NCBI Taxonomy" id="1173101"/>
    <lineage>
        <taxon>Bacteria</taxon>
        <taxon>Pseudomonadati</taxon>
        <taxon>Pseudomonadota</taxon>
        <taxon>Gammaproteobacteria</taxon>
        <taxon>Methylococcales</taxon>
        <taxon>Methylococcaceae</taxon>
        <taxon>Methylomonas</taxon>
    </lineage>
</organism>
<reference evidence="1" key="1">
    <citation type="submission" date="2021-04" db="EMBL/GenBank/DDBJ databases">
        <title>Draft genome sequence data of methanotrophic Methylovulum sp. strain S1L and Methylomonas sp. strain S2AM isolated from boreal lake water columns.</title>
        <authorList>
            <person name="Rissanen A.J."/>
            <person name="Mangayil R."/>
            <person name="Svenning M.M."/>
            <person name="Khanongnuch R."/>
        </authorList>
    </citation>
    <scope>NUCLEOTIDE SEQUENCE</scope>
    <source>
        <strain evidence="1">S2AM</strain>
    </source>
</reference>
<protein>
    <submittedName>
        <fullName evidence="1">Uncharacterized protein</fullName>
    </submittedName>
</protein>
<evidence type="ECO:0000313" key="1">
    <source>
        <dbReference type="EMBL" id="QWF71976.1"/>
    </source>
</evidence>
<dbReference type="AlphaFoldDB" id="A0A975RB70"/>
<dbReference type="RefSeq" id="WP_215583931.1">
    <property type="nucleotide sequence ID" value="NZ_CP073754.1"/>
</dbReference>
<dbReference type="EMBL" id="CP073754">
    <property type="protein sequence ID" value="QWF71976.1"/>
    <property type="molecule type" value="Genomic_DNA"/>
</dbReference>
<proteinExistence type="predicted"/>
<name>A0A975RB70_9GAMM</name>
<evidence type="ECO:0000313" key="2">
    <source>
        <dbReference type="Proteomes" id="UP000676649"/>
    </source>
</evidence>